<evidence type="ECO:0008006" key="3">
    <source>
        <dbReference type="Google" id="ProtNLM"/>
    </source>
</evidence>
<reference evidence="1 2" key="1">
    <citation type="journal article" date="2016" name="Proc. Natl. Acad. Sci. U.S.A.">
        <title>Comparative genomics of biotechnologically important yeasts.</title>
        <authorList>
            <person name="Riley R."/>
            <person name="Haridas S."/>
            <person name="Wolfe K.H."/>
            <person name="Lopes M.R."/>
            <person name="Hittinger C.T."/>
            <person name="Goeker M."/>
            <person name="Salamov A.A."/>
            <person name="Wisecaver J.H."/>
            <person name="Long T.M."/>
            <person name="Calvey C.H."/>
            <person name="Aerts A.L."/>
            <person name="Barry K.W."/>
            <person name="Choi C."/>
            <person name="Clum A."/>
            <person name="Coughlan A.Y."/>
            <person name="Deshpande S."/>
            <person name="Douglass A.P."/>
            <person name="Hanson S.J."/>
            <person name="Klenk H.-P."/>
            <person name="LaButti K.M."/>
            <person name="Lapidus A."/>
            <person name="Lindquist E.A."/>
            <person name="Lipzen A.M."/>
            <person name="Meier-Kolthoff J.P."/>
            <person name="Ohm R.A."/>
            <person name="Otillar R.P."/>
            <person name="Pangilinan J.L."/>
            <person name="Peng Y."/>
            <person name="Rokas A."/>
            <person name="Rosa C.A."/>
            <person name="Scheuner C."/>
            <person name="Sibirny A.A."/>
            <person name="Slot J.C."/>
            <person name="Stielow J.B."/>
            <person name="Sun H."/>
            <person name="Kurtzman C.P."/>
            <person name="Blackwell M."/>
            <person name="Grigoriev I.V."/>
            <person name="Jeffries T.W."/>
        </authorList>
    </citation>
    <scope>NUCLEOTIDE SEQUENCE [LARGE SCALE GENOMIC DNA]</scope>
    <source>
        <strain evidence="1 2">NRRL Y-11557</strain>
    </source>
</reference>
<sequence length="92" mass="10783">MCTNGAYFDFWVRKRNGTSTPKVIESLRDEGYIYCIKTTMDNTLETLFFCKPEDVQKARLYGQLVVMDTTYKTNRFRLPLVNIVTVDNNLRT</sequence>
<evidence type="ECO:0000313" key="2">
    <source>
        <dbReference type="Proteomes" id="UP000094385"/>
    </source>
</evidence>
<dbReference type="OrthoDB" id="4367135at2759"/>
<gene>
    <name evidence="1" type="ORF">LIPSTDRAFT_66892</name>
</gene>
<dbReference type="Proteomes" id="UP000094385">
    <property type="component" value="Unassembled WGS sequence"/>
</dbReference>
<proteinExistence type="predicted"/>
<organism evidence="1 2">
    <name type="scientific">Lipomyces starkeyi NRRL Y-11557</name>
    <dbReference type="NCBI Taxonomy" id="675824"/>
    <lineage>
        <taxon>Eukaryota</taxon>
        <taxon>Fungi</taxon>
        <taxon>Dikarya</taxon>
        <taxon>Ascomycota</taxon>
        <taxon>Saccharomycotina</taxon>
        <taxon>Lipomycetes</taxon>
        <taxon>Lipomycetales</taxon>
        <taxon>Lipomycetaceae</taxon>
        <taxon>Lipomyces</taxon>
    </lineage>
</organism>
<dbReference type="EMBL" id="KV454289">
    <property type="protein sequence ID" value="ODQ76055.1"/>
    <property type="molecule type" value="Genomic_DNA"/>
</dbReference>
<evidence type="ECO:0000313" key="1">
    <source>
        <dbReference type="EMBL" id="ODQ76055.1"/>
    </source>
</evidence>
<dbReference type="AlphaFoldDB" id="A0A1E3QEC1"/>
<keyword evidence="2" id="KW-1185">Reference proteome</keyword>
<accession>A0A1E3QEC1</accession>
<protein>
    <recommendedName>
        <fullName evidence="3">MULE transposase domain-containing protein</fullName>
    </recommendedName>
</protein>
<name>A0A1E3QEC1_LIPST</name>